<dbReference type="STRING" id="640132.Srot_0902"/>
<keyword evidence="3" id="KW-1185">Reference proteome</keyword>
<feature type="chain" id="PRO_5039491789" description="Peptidase S1 domain-containing protein" evidence="1">
    <location>
        <begin position="24"/>
        <end position="237"/>
    </location>
</feature>
<dbReference type="SUPFAM" id="SSF50494">
    <property type="entry name" value="Trypsin-like serine proteases"/>
    <property type="match status" value="1"/>
</dbReference>
<dbReference type="InterPro" id="IPR043504">
    <property type="entry name" value="Peptidase_S1_PA_chymotrypsin"/>
</dbReference>
<proteinExistence type="predicted"/>
<accession>D6ZE99</accession>
<dbReference type="Gene3D" id="2.40.10.10">
    <property type="entry name" value="Trypsin-like serine proteases"/>
    <property type="match status" value="2"/>
</dbReference>
<keyword evidence="1" id="KW-0732">Signal</keyword>
<dbReference type="InterPro" id="IPR009003">
    <property type="entry name" value="Peptidase_S1_PA"/>
</dbReference>
<dbReference type="Proteomes" id="UP000002247">
    <property type="component" value="Chromosome"/>
</dbReference>
<reference evidence="2 3" key="1">
    <citation type="journal article" date="2010" name="Stand. Genomic Sci.">
        <title>Complete genome sequence of Segniliparus rotundus type strain (CDC 1076).</title>
        <authorList>
            <person name="Sikorski J."/>
            <person name="Lapidus A."/>
            <person name="Copeland A."/>
            <person name="Misra M."/>
            <person name="Glavina Del Rio T."/>
            <person name="Nolan M."/>
            <person name="Lucas S."/>
            <person name="Chen F."/>
            <person name="Tice H."/>
            <person name="Cheng J.F."/>
            <person name="Jando M."/>
            <person name="Schneider S."/>
            <person name="Bruce D."/>
            <person name="Goodwin L."/>
            <person name="Pitluck S."/>
            <person name="Liolios K."/>
            <person name="Mikhailova N."/>
            <person name="Pati A."/>
            <person name="Ivanova N."/>
            <person name="Mavromatis K."/>
            <person name="Chen A."/>
            <person name="Palaniappan K."/>
            <person name="Chertkov O."/>
            <person name="Land M."/>
            <person name="Hauser L."/>
            <person name="Chang Y.J."/>
            <person name="Jeffries C.D."/>
            <person name="Brettin T."/>
            <person name="Detter J.C."/>
            <person name="Han C."/>
            <person name="Rohde M."/>
            <person name="Goker M."/>
            <person name="Bristow J."/>
            <person name="Eisen J.A."/>
            <person name="Markowitz V."/>
            <person name="Hugenholtz P."/>
            <person name="Kyrpides N.C."/>
            <person name="Klenk H.P."/>
        </authorList>
    </citation>
    <scope>NUCLEOTIDE SEQUENCE [LARGE SCALE GENOMIC DNA]</scope>
    <source>
        <strain evidence="3">ATCC BAA-972 / CDC 1076 / CIP 108378 / DSM 44985 / JCM 13578</strain>
    </source>
</reference>
<evidence type="ECO:0000313" key="3">
    <source>
        <dbReference type="Proteomes" id="UP000002247"/>
    </source>
</evidence>
<sequence>MLSRRTLAFAVSAVAAILTPVPAAEATPYGNFAQPVPGATITVPHNNSDTQSRCTLGPYVSIGDGRIGALTAGHCGADGDEVDWNGRKVGMLYHPVYVKDANGVTLRDFAVIIPTVSAPFNNPDIMASKPVASFYTTQELSQLLAAGQPVNVCTYGATTGLRCGALTGSSTSTEKVIAHFPSDHGDSGGPVWIDTPTGTWVVGILTAVPNSDPSSSIVVPIEDPATTYQVKVTVHRA</sequence>
<name>D6ZE99_SEGRD</name>
<dbReference type="HOGENOM" id="CLU_1170004_0_0_11"/>
<evidence type="ECO:0000256" key="1">
    <source>
        <dbReference type="SAM" id="SignalP"/>
    </source>
</evidence>
<organism evidence="2 3">
    <name type="scientific">Segniliparus rotundus (strain ATCC BAA-972 / CDC 1076 / CIP 108378 / DSM 44985 / JCM 13578)</name>
    <dbReference type="NCBI Taxonomy" id="640132"/>
    <lineage>
        <taxon>Bacteria</taxon>
        <taxon>Bacillati</taxon>
        <taxon>Actinomycetota</taxon>
        <taxon>Actinomycetes</taxon>
        <taxon>Mycobacteriales</taxon>
        <taxon>Segniliparaceae</taxon>
        <taxon>Segniliparus</taxon>
    </lineage>
</organism>
<protein>
    <recommendedName>
        <fullName evidence="4">Peptidase S1 domain-containing protein</fullName>
    </recommendedName>
</protein>
<evidence type="ECO:0008006" key="4">
    <source>
        <dbReference type="Google" id="ProtNLM"/>
    </source>
</evidence>
<dbReference type="EMBL" id="CP001958">
    <property type="protein sequence ID" value="ADG97379.1"/>
    <property type="molecule type" value="Genomic_DNA"/>
</dbReference>
<feature type="signal peptide" evidence="1">
    <location>
        <begin position="1"/>
        <end position="23"/>
    </location>
</feature>
<dbReference type="AlphaFoldDB" id="D6ZE99"/>
<gene>
    <name evidence="2" type="ordered locus">Srot_0902</name>
</gene>
<dbReference type="KEGG" id="srt:Srot_0902"/>
<evidence type="ECO:0000313" key="2">
    <source>
        <dbReference type="EMBL" id="ADG97379.1"/>
    </source>
</evidence>